<dbReference type="SUPFAM" id="SSF88874">
    <property type="entry name" value="Receptor-binding domain of short tail fibre protein gp12"/>
    <property type="match status" value="1"/>
</dbReference>
<reference evidence="3 4" key="1">
    <citation type="submission" date="2017-05" db="EMBL/GenBank/DDBJ databases">
        <authorList>
            <person name="Varghese N."/>
            <person name="Submissions S."/>
        </authorList>
    </citation>
    <scope>NUCLEOTIDE SEQUENCE [LARGE SCALE GENOMIC DNA]</scope>
    <source>
        <strain evidence="3 4">DSM 27040</strain>
    </source>
</reference>
<keyword evidence="4" id="KW-1185">Reference proteome</keyword>
<dbReference type="EMBL" id="FXTB01000002">
    <property type="protein sequence ID" value="SMO53413.1"/>
    <property type="molecule type" value="Genomic_DNA"/>
</dbReference>
<dbReference type="OrthoDB" id="9810174at2"/>
<evidence type="ECO:0000313" key="3">
    <source>
        <dbReference type="EMBL" id="SMO53413.1"/>
    </source>
</evidence>
<proteinExistence type="predicted"/>
<dbReference type="InterPro" id="IPR011083">
    <property type="entry name" value="Phage_tail_collar_dom"/>
</dbReference>
<dbReference type="Proteomes" id="UP000319040">
    <property type="component" value="Unassembled WGS sequence"/>
</dbReference>
<sequence length="194" mass="20750">MKKTFTLFAFVLLGLGVFAQEAYIGEVRLFAGNFAPRNWALCDGQLLSINQNQALFSILGTMYGGDGRTTFALPDLRGRVVVHPGQGPGLTRRQIGQKGGSETNTLMVSQMPPHTHTATATNPVFNDEANTDDPTGKYPAVSGENMYSDQTSGDGALPQVSVGNTGGGQPVNNMQPFVGINYIICLYGTYPSRN</sequence>
<accession>A0A521C1Y4</accession>
<evidence type="ECO:0000259" key="2">
    <source>
        <dbReference type="Pfam" id="PF07484"/>
    </source>
</evidence>
<feature type="region of interest" description="Disordered" evidence="1">
    <location>
        <begin position="116"/>
        <end position="164"/>
    </location>
</feature>
<name>A0A521C1Y4_SACCC</name>
<protein>
    <submittedName>
        <fullName evidence="3">Microcystin-dependent protein</fullName>
    </submittedName>
</protein>
<gene>
    <name evidence="3" type="ORF">SAMN06265379_102321</name>
</gene>
<dbReference type="InterPro" id="IPR037053">
    <property type="entry name" value="Phage_tail_collar_dom_sf"/>
</dbReference>
<evidence type="ECO:0000313" key="4">
    <source>
        <dbReference type="Proteomes" id="UP000319040"/>
    </source>
</evidence>
<dbReference type="AlphaFoldDB" id="A0A521C1Y4"/>
<dbReference type="Pfam" id="PF07484">
    <property type="entry name" value="Collar"/>
    <property type="match status" value="1"/>
</dbReference>
<feature type="domain" description="Phage tail collar" evidence="2">
    <location>
        <begin position="25"/>
        <end position="81"/>
    </location>
</feature>
<dbReference type="RefSeq" id="WP_142532614.1">
    <property type="nucleotide sequence ID" value="NZ_FXTB01000002.1"/>
</dbReference>
<evidence type="ECO:0000256" key="1">
    <source>
        <dbReference type="SAM" id="MobiDB-lite"/>
    </source>
</evidence>
<organism evidence="3 4">
    <name type="scientific">Saccharicrinis carchari</name>
    <dbReference type="NCBI Taxonomy" id="1168039"/>
    <lineage>
        <taxon>Bacteria</taxon>
        <taxon>Pseudomonadati</taxon>
        <taxon>Bacteroidota</taxon>
        <taxon>Bacteroidia</taxon>
        <taxon>Marinilabiliales</taxon>
        <taxon>Marinilabiliaceae</taxon>
        <taxon>Saccharicrinis</taxon>
    </lineage>
</organism>
<dbReference type="Gene3D" id="3.90.1340.10">
    <property type="entry name" value="Phage tail collar domain"/>
    <property type="match status" value="1"/>
</dbReference>